<dbReference type="SMART" id="SM00066">
    <property type="entry name" value="GAL4"/>
    <property type="match status" value="1"/>
</dbReference>
<dbReference type="CDD" id="cd00067">
    <property type="entry name" value="GAL4"/>
    <property type="match status" value="1"/>
</dbReference>
<dbReference type="Proteomes" id="UP000054007">
    <property type="component" value="Unassembled WGS sequence"/>
</dbReference>
<keyword evidence="2" id="KW-0479">Metal-binding</keyword>
<evidence type="ECO:0000256" key="4">
    <source>
        <dbReference type="ARBA" id="ARBA00023163"/>
    </source>
</evidence>
<evidence type="ECO:0000256" key="1">
    <source>
        <dbReference type="ARBA" id="ARBA00004123"/>
    </source>
</evidence>
<keyword evidence="3" id="KW-0805">Transcription regulation</keyword>
<dbReference type="PANTHER" id="PTHR47338:SF29">
    <property type="entry name" value="ZN(2)-C6 FUNGAL-TYPE DOMAIN-CONTAINING PROTEIN"/>
    <property type="match status" value="1"/>
</dbReference>
<dbReference type="AlphaFoldDB" id="A0A0D7B607"/>
<evidence type="ECO:0000259" key="6">
    <source>
        <dbReference type="PROSITE" id="PS50048"/>
    </source>
</evidence>
<evidence type="ECO:0000313" key="8">
    <source>
        <dbReference type="Proteomes" id="UP000054007"/>
    </source>
</evidence>
<dbReference type="SUPFAM" id="SSF57701">
    <property type="entry name" value="Zn2/Cys6 DNA-binding domain"/>
    <property type="match status" value="1"/>
</dbReference>
<dbReference type="InterPro" id="IPR036864">
    <property type="entry name" value="Zn2-C6_fun-type_DNA-bd_sf"/>
</dbReference>
<keyword evidence="4" id="KW-0804">Transcription</keyword>
<organism evidence="7 8">
    <name type="scientific">Cylindrobasidium torrendii FP15055 ss-10</name>
    <dbReference type="NCBI Taxonomy" id="1314674"/>
    <lineage>
        <taxon>Eukaryota</taxon>
        <taxon>Fungi</taxon>
        <taxon>Dikarya</taxon>
        <taxon>Basidiomycota</taxon>
        <taxon>Agaricomycotina</taxon>
        <taxon>Agaricomycetes</taxon>
        <taxon>Agaricomycetidae</taxon>
        <taxon>Agaricales</taxon>
        <taxon>Marasmiineae</taxon>
        <taxon>Physalacriaceae</taxon>
        <taxon>Cylindrobasidium</taxon>
    </lineage>
</organism>
<dbReference type="PROSITE" id="PS50048">
    <property type="entry name" value="ZN2_CY6_FUNGAL_2"/>
    <property type="match status" value="1"/>
</dbReference>
<evidence type="ECO:0000256" key="3">
    <source>
        <dbReference type="ARBA" id="ARBA00023015"/>
    </source>
</evidence>
<dbReference type="GO" id="GO:0000981">
    <property type="term" value="F:DNA-binding transcription factor activity, RNA polymerase II-specific"/>
    <property type="evidence" value="ECO:0007669"/>
    <property type="project" value="InterPro"/>
</dbReference>
<feature type="domain" description="Zn(2)-C6 fungal-type" evidence="6">
    <location>
        <begin position="19"/>
        <end position="51"/>
    </location>
</feature>
<dbReference type="CDD" id="cd12148">
    <property type="entry name" value="fungal_TF_MHR"/>
    <property type="match status" value="1"/>
</dbReference>
<sequence length="475" mass="51712">MSSSSRNPSRSNQLGKGAACLNCRHRKIRCDGAQPVCGQCSRSDVFVDCEYSGSSANSRTRALEERIASVQQRINVLESGPSVPSVTEAPLLMQALGFSSLPPVHQDLVTRFLTFGPNIGFFLNPTIFSADFASAVIPSLHSCTLLWGIHLSGNPQLTAEEPMYLSSAAENASQDRARNVGHTRGLLQCIQLEVLLANYLLRSDKLVEGRYHVSQAVSLVLSSGMHKYRPEGRDIVREGERLNAIWNVLALEASWSAFDDSVMSFDPNAEQSRIDAPWPLDTVHYQEITNLPPRNASTIQKFLAGEPDNNMSMLSLFAKATLLFSKSTTLSPSDILGTKAVVGVLDTFIQPLPAPNTLPNPSLGVVIHSLAYASVIALYKPASPLALQHRPRAIKAARSMIRLLNVRITFLDAILGIAWVKTCKFLVGEIGEAPHGEAFQLLGQLVGAMRSAAPRCAFIGSQLKVVEAHTRHLRL</sequence>
<dbReference type="GO" id="GO:0005634">
    <property type="term" value="C:nucleus"/>
    <property type="evidence" value="ECO:0007669"/>
    <property type="project" value="UniProtKB-SubCell"/>
</dbReference>
<dbReference type="InterPro" id="IPR001138">
    <property type="entry name" value="Zn2Cys6_DnaBD"/>
</dbReference>
<keyword evidence="5" id="KW-0539">Nucleus</keyword>
<gene>
    <name evidence="7" type="ORF">CYLTODRAFT_492179</name>
</gene>
<dbReference type="STRING" id="1314674.A0A0D7B607"/>
<dbReference type="EMBL" id="KN880583">
    <property type="protein sequence ID" value="KIY65624.1"/>
    <property type="molecule type" value="Genomic_DNA"/>
</dbReference>
<dbReference type="InterPro" id="IPR050815">
    <property type="entry name" value="TF_fung"/>
</dbReference>
<evidence type="ECO:0000313" key="7">
    <source>
        <dbReference type="EMBL" id="KIY65624.1"/>
    </source>
</evidence>
<dbReference type="Pfam" id="PF00172">
    <property type="entry name" value="Zn_clus"/>
    <property type="match status" value="1"/>
</dbReference>
<name>A0A0D7B607_9AGAR</name>
<proteinExistence type="predicted"/>
<evidence type="ECO:0000256" key="5">
    <source>
        <dbReference type="ARBA" id="ARBA00023242"/>
    </source>
</evidence>
<dbReference type="PANTHER" id="PTHR47338">
    <property type="entry name" value="ZN(II)2CYS6 TRANSCRIPTION FACTOR (EUROFUNG)-RELATED"/>
    <property type="match status" value="1"/>
</dbReference>
<accession>A0A0D7B607</accession>
<comment type="subcellular location">
    <subcellularLocation>
        <location evidence="1">Nucleus</location>
    </subcellularLocation>
</comment>
<evidence type="ECO:0000256" key="2">
    <source>
        <dbReference type="ARBA" id="ARBA00022723"/>
    </source>
</evidence>
<keyword evidence="8" id="KW-1185">Reference proteome</keyword>
<reference evidence="7 8" key="1">
    <citation type="journal article" date="2015" name="Fungal Genet. Biol.">
        <title>Evolution of novel wood decay mechanisms in Agaricales revealed by the genome sequences of Fistulina hepatica and Cylindrobasidium torrendii.</title>
        <authorList>
            <person name="Floudas D."/>
            <person name="Held B.W."/>
            <person name="Riley R."/>
            <person name="Nagy L.G."/>
            <person name="Koehler G."/>
            <person name="Ransdell A.S."/>
            <person name="Younus H."/>
            <person name="Chow J."/>
            <person name="Chiniquy J."/>
            <person name="Lipzen A."/>
            <person name="Tritt A."/>
            <person name="Sun H."/>
            <person name="Haridas S."/>
            <person name="LaButti K."/>
            <person name="Ohm R.A."/>
            <person name="Kues U."/>
            <person name="Blanchette R.A."/>
            <person name="Grigoriev I.V."/>
            <person name="Minto R.E."/>
            <person name="Hibbett D.S."/>
        </authorList>
    </citation>
    <scope>NUCLEOTIDE SEQUENCE [LARGE SCALE GENOMIC DNA]</scope>
    <source>
        <strain evidence="7 8">FP15055 ss-10</strain>
    </source>
</reference>
<protein>
    <recommendedName>
        <fullName evidence="6">Zn(2)-C6 fungal-type domain-containing protein</fullName>
    </recommendedName>
</protein>
<dbReference type="GO" id="GO:0008270">
    <property type="term" value="F:zinc ion binding"/>
    <property type="evidence" value="ECO:0007669"/>
    <property type="project" value="InterPro"/>
</dbReference>
<dbReference type="PROSITE" id="PS00463">
    <property type="entry name" value="ZN2_CY6_FUNGAL_1"/>
    <property type="match status" value="1"/>
</dbReference>
<dbReference type="Gene3D" id="4.10.240.10">
    <property type="entry name" value="Zn(2)-C6 fungal-type DNA-binding domain"/>
    <property type="match status" value="1"/>
</dbReference>
<dbReference type="OrthoDB" id="2309723at2759"/>